<reference evidence="8 9" key="1">
    <citation type="submission" date="2019-03" db="EMBL/GenBank/DDBJ databases">
        <title>First draft genome of Liparis tanakae, snailfish: a comprehensive survey of snailfish specific genes.</title>
        <authorList>
            <person name="Kim W."/>
            <person name="Song I."/>
            <person name="Jeong J.-H."/>
            <person name="Kim D."/>
            <person name="Kim S."/>
            <person name="Ryu S."/>
            <person name="Song J.Y."/>
            <person name="Lee S.K."/>
        </authorList>
    </citation>
    <scope>NUCLEOTIDE SEQUENCE [LARGE SCALE GENOMIC DNA]</scope>
    <source>
        <tissue evidence="8">Muscle</tissue>
    </source>
</reference>
<keyword evidence="6" id="KW-0804">Transcription</keyword>
<evidence type="ECO:0000256" key="4">
    <source>
        <dbReference type="ARBA" id="ARBA00022679"/>
    </source>
</evidence>
<comment type="similarity">
    <text evidence="1">Belongs to the RNA polymerase beta' chain family.</text>
</comment>
<dbReference type="InterPro" id="IPR007081">
    <property type="entry name" value="RNA_pol_Rpb1_5"/>
</dbReference>
<dbReference type="Gene3D" id="1.10.132.30">
    <property type="match status" value="1"/>
</dbReference>
<dbReference type="AlphaFoldDB" id="A0A4Z2E516"/>
<keyword evidence="4" id="KW-0808">Transferase</keyword>
<sequence length="82" mass="8807">MPVGLHTSFPDNNLQLMVQSGAKGSTVNTMQPYDPAPGAGGFVSGRFLTGIKPQEFFFHCMAGREGLVDTAVKTSRSGYLQR</sequence>
<comment type="caution">
    <text evidence="8">The sequence shown here is derived from an EMBL/GenBank/DDBJ whole genome shotgun (WGS) entry which is preliminary data.</text>
</comment>
<dbReference type="InterPro" id="IPR045867">
    <property type="entry name" value="DNA-dir_RpoC_beta_prime"/>
</dbReference>
<dbReference type="EC" id="2.7.7.6" evidence="2"/>
<dbReference type="GO" id="GO:0003899">
    <property type="term" value="F:DNA-directed RNA polymerase activity"/>
    <property type="evidence" value="ECO:0007669"/>
    <property type="project" value="UniProtKB-EC"/>
</dbReference>
<dbReference type="OrthoDB" id="270392at2759"/>
<dbReference type="EMBL" id="SRLO01017681">
    <property type="protein sequence ID" value="TNN23680.1"/>
    <property type="molecule type" value="Genomic_DNA"/>
</dbReference>
<keyword evidence="9" id="KW-1185">Reference proteome</keyword>
<proteinExistence type="inferred from homology"/>
<accession>A0A4Z2E516</accession>
<gene>
    <name evidence="8" type="primary">Polr1a_0</name>
    <name evidence="8" type="ORF">EYF80_066198</name>
</gene>
<evidence type="ECO:0000256" key="6">
    <source>
        <dbReference type="ARBA" id="ARBA00023163"/>
    </source>
</evidence>
<dbReference type="InterPro" id="IPR038120">
    <property type="entry name" value="Rpb1_funnel_sf"/>
</dbReference>
<dbReference type="GO" id="GO:0003677">
    <property type="term" value="F:DNA binding"/>
    <property type="evidence" value="ECO:0007669"/>
    <property type="project" value="InterPro"/>
</dbReference>
<keyword evidence="3 8" id="KW-0240">DNA-directed RNA polymerase</keyword>
<dbReference type="Pfam" id="PF04998">
    <property type="entry name" value="RNA_pol_Rpb1_5"/>
    <property type="match status" value="1"/>
</dbReference>
<name>A0A4Z2E516_9TELE</name>
<dbReference type="PANTHER" id="PTHR19376:SF11">
    <property type="entry name" value="DNA-DIRECTED RNA POLYMERASE I SUBUNIT RPA1"/>
    <property type="match status" value="1"/>
</dbReference>
<evidence type="ECO:0000256" key="5">
    <source>
        <dbReference type="ARBA" id="ARBA00022695"/>
    </source>
</evidence>
<evidence type="ECO:0000256" key="2">
    <source>
        <dbReference type="ARBA" id="ARBA00012418"/>
    </source>
</evidence>
<evidence type="ECO:0000256" key="1">
    <source>
        <dbReference type="ARBA" id="ARBA00006460"/>
    </source>
</evidence>
<dbReference type="GO" id="GO:0006351">
    <property type="term" value="P:DNA-templated transcription"/>
    <property type="evidence" value="ECO:0007669"/>
    <property type="project" value="InterPro"/>
</dbReference>
<feature type="domain" description="RNA polymerase Rpb1" evidence="7">
    <location>
        <begin position="50"/>
        <end position="82"/>
    </location>
</feature>
<evidence type="ECO:0000313" key="9">
    <source>
        <dbReference type="Proteomes" id="UP000314294"/>
    </source>
</evidence>
<organism evidence="8 9">
    <name type="scientific">Liparis tanakae</name>
    <name type="common">Tanaka's snailfish</name>
    <dbReference type="NCBI Taxonomy" id="230148"/>
    <lineage>
        <taxon>Eukaryota</taxon>
        <taxon>Metazoa</taxon>
        <taxon>Chordata</taxon>
        <taxon>Craniata</taxon>
        <taxon>Vertebrata</taxon>
        <taxon>Euteleostomi</taxon>
        <taxon>Actinopterygii</taxon>
        <taxon>Neopterygii</taxon>
        <taxon>Teleostei</taxon>
        <taxon>Neoteleostei</taxon>
        <taxon>Acanthomorphata</taxon>
        <taxon>Eupercaria</taxon>
        <taxon>Perciformes</taxon>
        <taxon>Cottioidei</taxon>
        <taxon>Cottales</taxon>
        <taxon>Liparidae</taxon>
        <taxon>Liparis</taxon>
    </lineage>
</organism>
<dbReference type="Gene3D" id="6.10.250.2940">
    <property type="match status" value="1"/>
</dbReference>
<protein>
    <recommendedName>
        <fullName evidence="2">DNA-directed RNA polymerase</fullName>
        <ecNumber evidence="2">2.7.7.6</ecNumber>
    </recommendedName>
</protein>
<evidence type="ECO:0000256" key="3">
    <source>
        <dbReference type="ARBA" id="ARBA00022478"/>
    </source>
</evidence>
<dbReference type="GO" id="GO:0005736">
    <property type="term" value="C:RNA polymerase I complex"/>
    <property type="evidence" value="ECO:0007669"/>
    <property type="project" value="TreeGrafter"/>
</dbReference>
<dbReference type="SUPFAM" id="SSF64484">
    <property type="entry name" value="beta and beta-prime subunits of DNA dependent RNA-polymerase"/>
    <property type="match status" value="1"/>
</dbReference>
<evidence type="ECO:0000313" key="8">
    <source>
        <dbReference type="EMBL" id="TNN23680.1"/>
    </source>
</evidence>
<keyword evidence="5" id="KW-0548">Nucleotidyltransferase</keyword>
<dbReference type="PANTHER" id="PTHR19376">
    <property type="entry name" value="DNA-DIRECTED RNA POLYMERASE"/>
    <property type="match status" value="1"/>
</dbReference>
<dbReference type="Proteomes" id="UP000314294">
    <property type="component" value="Unassembled WGS sequence"/>
</dbReference>
<evidence type="ECO:0000259" key="7">
    <source>
        <dbReference type="Pfam" id="PF04998"/>
    </source>
</evidence>